<dbReference type="PANTHER" id="PTHR21180">
    <property type="entry name" value="ENDONUCLEASE/EXONUCLEASE/PHOSPHATASE FAMILY DOMAIN-CONTAINING PROTEIN 1"/>
    <property type="match status" value="1"/>
</dbReference>
<dbReference type="GO" id="GO:0015628">
    <property type="term" value="P:protein secretion by the type II secretion system"/>
    <property type="evidence" value="ECO:0007669"/>
    <property type="project" value="TreeGrafter"/>
</dbReference>
<dbReference type="Pfam" id="PF12836">
    <property type="entry name" value="HHH_3"/>
    <property type="match status" value="1"/>
</dbReference>
<dbReference type="Proteomes" id="UP000315889">
    <property type="component" value="Unassembled WGS sequence"/>
</dbReference>
<dbReference type="SUPFAM" id="SSF47781">
    <property type="entry name" value="RuvA domain 2-like"/>
    <property type="match status" value="1"/>
</dbReference>
<dbReference type="GO" id="GO:0006281">
    <property type="term" value="P:DNA repair"/>
    <property type="evidence" value="ECO:0007669"/>
    <property type="project" value="InterPro"/>
</dbReference>
<dbReference type="GO" id="GO:0015627">
    <property type="term" value="C:type II protein secretion system complex"/>
    <property type="evidence" value="ECO:0007669"/>
    <property type="project" value="TreeGrafter"/>
</dbReference>
<name>A0A520ME41_9GAMM</name>
<accession>A0A520ME41</accession>
<sequence length="98" mass="10558">MFCVAALFAFHSSSILADGHAGEAKPEMMKLEPMTVNINSASSEDLAVHLKGIGLKTAQAIIDYRNENGDFSSAEDVMNVKGIGEHTFEANKDMIVVE</sequence>
<dbReference type="Gene3D" id="1.10.150.280">
    <property type="entry name" value="AF1531-like domain"/>
    <property type="match status" value="1"/>
</dbReference>
<feature type="signal peptide" evidence="1">
    <location>
        <begin position="1"/>
        <end position="17"/>
    </location>
</feature>
<keyword evidence="1" id="KW-0732">Signal</keyword>
<dbReference type="EMBL" id="SHBP01000011">
    <property type="protein sequence ID" value="RZO19492.1"/>
    <property type="molecule type" value="Genomic_DNA"/>
</dbReference>
<feature type="domain" description="Helix-hairpin-helix DNA-binding motif class 1" evidence="2">
    <location>
        <begin position="45"/>
        <end position="64"/>
    </location>
</feature>
<protein>
    <submittedName>
        <fullName evidence="3">Helix-hairpin-helix domain-containing protein</fullName>
    </submittedName>
</protein>
<dbReference type="InterPro" id="IPR010994">
    <property type="entry name" value="RuvA_2-like"/>
</dbReference>
<dbReference type="SMART" id="SM00278">
    <property type="entry name" value="HhH1"/>
    <property type="match status" value="2"/>
</dbReference>
<evidence type="ECO:0000256" key="1">
    <source>
        <dbReference type="SAM" id="SignalP"/>
    </source>
</evidence>
<reference evidence="3 4" key="1">
    <citation type="submission" date="2019-02" db="EMBL/GenBank/DDBJ databases">
        <title>Prokaryotic population dynamics and viral predation in marine succession experiment using metagenomics: the confinement effect.</title>
        <authorList>
            <person name="Haro-Moreno J.M."/>
            <person name="Rodriguez-Valera F."/>
            <person name="Lopez-Perez M."/>
        </authorList>
    </citation>
    <scope>NUCLEOTIDE SEQUENCE [LARGE SCALE GENOMIC DNA]</scope>
    <source>
        <strain evidence="3">MED-G170</strain>
    </source>
</reference>
<dbReference type="InterPro" id="IPR004509">
    <property type="entry name" value="Competence_ComEA_HhH"/>
</dbReference>
<feature type="domain" description="Helix-hairpin-helix DNA-binding motif class 1" evidence="2">
    <location>
        <begin position="75"/>
        <end position="94"/>
    </location>
</feature>
<comment type="caution">
    <text evidence="3">The sequence shown here is derived from an EMBL/GenBank/DDBJ whole genome shotgun (WGS) entry which is preliminary data.</text>
</comment>
<feature type="chain" id="PRO_5022064319" evidence="1">
    <location>
        <begin position="18"/>
        <end position="98"/>
    </location>
</feature>
<dbReference type="PANTHER" id="PTHR21180:SF32">
    <property type="entry name" value="ENDONUCLEASE_EXONUCLEASE_PHOSPHATASE FAMILY DOMAIN-CONTAINING PROTEIN 1"/>
    <property type="match status" value="1"/>
</dbReference>
<evidence type="ECO:0000313" key="4">
    <source>
        <dbReference type="Proteomes" id="UP000315889"/>
    </source>
</evidence>
<dbReference type="InterPro" id="IPR051675">
    <property type="entry name" value="Endo/Exo/Phosphatase_dom_1"/>
</dbReference>
<proteinExistence type="predicted"/>
<dbReference type="AlphaFoldDB" id="A0A520ME41"/>
<dbReference type="GO" id="GO:0003677">
    <property type="term" value="F:DNA binding"/>
    <property type="evidence" value="ECO:0007669"/>
    <property type="project" value="InterPro"/>
</dbReference>
<organism evidence="3 4">
    <name type="scientific">SAR92 clade bacterium</name>
    <dbReference type="NCBI Taxonomy" id="2315479"/>
    <lineage>
        <taxon>Bacteria</taxon>
        <taxon>Pseudomonadati</taxon>
        <taxon>Pseudomonadota</taxon>
        <taxon>Gammaproteobacteria</taxon>
        <taxon>Cellvibrionales</taxon>
        <taxon>Porticoccaceae</taxon>
        <taxon>SAR92 clade</taxon>
    </lineage>
</organism>
<dbReference type="InterPro" id="IPR003583">
    <property type="entry name" value="Hlx-hairpin-Hlx_DNA-bd_motif"/>
</dbReference>
<evidence type="ECO:0000259" key="2">
    <source>
        <dbReference type="SMART" id="SM00278"/>
    </source>
</evidence>
<dbReference type="NCBIfam" id="TIGR00426">
    <property type="entry name" value="competence protein ComEA helix-hairpin-helix repeat region"/>
    <property type="match status" value="1"/>
</dbReference>
<evidence type="ECO:0000313" key="3">
    <source>
        <dbReference type="EMBL" id="RZO19492.1"/>
    </source>
</evidence>
<gene>
    <name evidence="3" type="ORF">EVB03_07840</name>
</gene>